<feature type="domain" description="AB hydrolase-1" evidence="2">
    <location>
        <begin position="58"/>
        <end position="330"/>
    </location>
</feature>
<keyword evidence="4" id="KW-1185">Reference proteome</keyword>
<organism evidence="3 4">
    <name type="scientific">Purpureocillium lavendulum</name>
    <dbReference type="NCBI Taxonomy" id="1247861"/>
    <lineage>
        <taxon>Eukaryota</taxon>
        <taxon>Fungi</taxon>
        <taxon>Dikarya</taxon>
        <taxon>Ascomycota</taxon>
        <taxon>Pezizomycotina</taxon>
        <taxon>Sordariomycetes</taxon>
        <taxon>Hypocreomycetidae</taxon>
        <taxon>Hypocreales</taxon>
        <taxon>Ophiocordycipitaceae</taxon>
        <taxon>Purpureocillium</taxon>
    </lineage>
</organism>
<proteinExistence type="predicted"/>
<dbReference type="AlphaFoldDB" id="A0AB34FJ18"/>
<dbReference type="PANTHER" id="PTHR43194">
    <property type="entry name" value="HYDROLASE ALPHA/BETA FOLD FAMILY"/>
    <property type="match status" value="1"/>
</dbReference>
<dbReference type="InterPro" id="IPR000073">
    <property type="entry name" value="AB_hydrolase_1"/>
</dbReference>
<evidence type="ECO:0000313" key="3">
    <source>
        <dbReference type="EMBL" id="KAJ6438841.1"/>
    </source>
</evidence>
<dbReference type="GO" id="GO:0016787">
    <property type="term" value="F:hydrolase activity"/>
    <property type="evidence" value="ECO:0007669"/>
    <property type="project" value="UniProtKB-KW"/>
</dbReference>
<dbReference type="SUPFAM" id="SSF53474">
    <property type="entry name" value="alpha/beta-Hydrolases"/>
    <property type="match status" value="1"/>
</dbReference>
<dbReference type="InterPro" id="IPR029058">
    <property type="entry name" value="AB_hydrolase_fold"/>
</dbReference>
<protein>
    <submittedName>
        <fullName evidence="3">Alpha/beta hydrolase family domain-containing protein</fullName>
    </submittedName>
</protein>
<name>A0AB34FJ18_9HYPO</name>
<dbReference type="InterPro" id="IPR050228">
    <property type="entry name" value="Carboxylesterase_BioH"/>
</dbReference>
<comment type="caution">
    <text evidence="3">The sequence shown here is derived from an EMBL/GenBank/DDBJ whole genome shotgun (WGS) entry which is preliminary data.</text>
</comment>
<keyword evidence="3" id="KW-0378">Hydrolase</keyword>
<dbReference type="Proteomes" id="UP001163105">
    <property type="component" value="Unassembled WGS sequence"/>
</dbReference>
<dbReference type="PRINTS" id="PR00412">
    <property type="entry name" value="EPOXHYDRLASE"/>
</dbReference>
<accession>A0AB34FJ18</accession>
<dbReference type="EMBL" id="JAQHRD010000007">
    <property type="protein sequence ID" value="KAJ6438841.1"/>
    <property type="molecule type" value="Genomic_DNA"/>
</dbReference>
<dbReference type="InterPro" id="IPR000639">
    <property type="entry name" value="Epox_hydrolase-like"/>
</dbReference>
<sequence>MRPKDKTSTPRHGPHSSLSGTHDGHHIIIIIIMDLPLEYQSPNGTVRWTKFGSGPPLVFNHGTPWSSFVWRDIAQALSSTHTVFLWDMPGYGRSDKYDGQDVSLGAQGALFAALLAHWTTTTTGVDVAATTTTTTPSPSFVVVAHDFGGAVALRARLLHGARYRALALVDPVALAPWGSPFFRLVGAHGHVFAQLPGALHAALVKEYISSASYAGLQAATLEELARPWCSGEGDDDDDAAATAGGQVASGVGQAAFYRQIQQADERFTDEVEARYGEVTADGTPAAVIWGVEDRWVPLERGRALATRMGVPLREIEGAGHLVQLDRPAQLTGALMEFLGSLPA</sequence>
<feature type="region of interest" description="Disordered" evidence="1">
    <location>
        <begin position="1"/>
        <end position="21"/>
    </location>
</feature>
<gene>
    <name evidence="3" type="ORF">O9K51_08242</name>
</gene>
<evidence type="ECO:0000259" key="2">
    <source>
        <dbReference type="Pfam" id="PF12697"/>
    </source>
</evidence>
<evidence type="ECO:0000256" key="1">
    <source>
        <dbReference type="SAM" id="MobiDB-lite"/>
    </source>
</evidence>
<dbReference type="Gene3D" id="3.40.50.1820">
    <property type="entry name" value="alpha/beta hydrolase"/>
    <property type="match status" value="1"/>
</dbReference>
<evidence type="ECO:0000313" key="4">
    <source>
        <dbReference type="Proteomes" id="UP001163105"/>
    </source>
</evidence>
<dbReference type="Pfam" id="PF12697">
    <property type="entry name" value="Abhydrolase_6"/>
    <property type="match status" value="1"/>
</dbReference>
<dbReference type="PANTHER" id="PTHR43194:SF5">
    <property type="entry name" value="PIMELOYL-[ACYL-CARRIER PROTEIN] METHYL ESTER ESTERASE"/>
    <property type="match status" value="1"/>
</dbReference>
<reference evidence="3" key="1">
    <citation type="submission" date="2023-01" db="EMBL/GenBank/DDBJ databases">
        <title>The growth and conidiation of Purpureocillium lavendulum are regulated by nitrogen source and histone H3K14 acetylation.</title>
        <authorList>
            <person name="Tang P."/>
            <person name="Han J."/>
            <person name="Zhang C."/>
            <person name="Tang P."/>
            <person name="Qi F."/>
            <person name="Zhang K."/>
            <person name="Liang L."/>
        </authorList>
    </citation>
    <scope>NUCLEOTIDE SEQUENCE</scope>
    <source>
        <strain evidence="3">YMF1.00683</strain>
    </source>
</reference>